<accession>A0ACC0FMJ2</accession>
<evidence type="ECO:0000313" key="1">
    <source>
        <dbReference type="EMBL" id="KAI7989554.1"/>
    </source>
</evidence>
<gene>
    <name evidence="1" type="ORF">LOK49_LG13G00058</name>
</gene>
<dbReference type="Proteomes" id="UP001060215">
    <property type="component" value="Chromosome 14"/>
</dbReference>
<protein>
    <submittedName>
        <fullName evidence="1">BTB/POZ domain-containing protein</fullName>
    </submittedName>
</protein>
<dbReference type="EMBL" id="CM045771">
    <property type="protein sequence ID" value="KAI7989554.1"/>
    <property type="molecule type" value="Genomic_DNA"/>
</dbReference>
<proteinExistence type="predicted"/>
<sequence length="204" mass="22883">MNRALWNRPTPHLLSCSSPFTFPTPKLTVTGRSQILESQLNSLRALSLKYEVMPSVKQCEEITERFKLNKKLFDSGKNVEISCPSSKIHCGTTFPSGLPLNMQRLEQLLITGEYSDVDIYIGGHGLVAQPHKIILGLWNVPFLKMFTNGMSESISSKVLLQDVPLEAFKAMLEFMYYGELNKQDTMDIGRSVPNSPSDFVCSSM</sequence>
<name>A0ACC0FMJ2_9ERIC</name>
<comment type="caution">
    <text evidence="1">The sequence shown here is derived from an EMBL/GenBank/DDBJ whole genome shotgun (WGS) entry which is preliminary data.</text>
</comment>
<reference evidence="1 2" key="1">
    <citation type="journal article" date="2022" name="Plant J.">
        <title>Chromosome-level genome of Camellia lanceoleosa provides a valuable resource for understanding genome evolution and self-incompatibility.</title>
        <authorList>
            <person name="Gong W."/>
            <person name="Xiao S."/>
            <person name="Wang L."/>
            <person name="Liao Z."/>
            <person name="Chang Y."/>
            <person name="Mo W."/>
            <person name="Hu G."/>
            <person name="Li W."/>
            <person name="Zhao G."/>
            <person name="Zhu H."/>
            <person name="Hu X."/>
            <person name="Ji K."/>
            <person name="Xiang X."/>
            <person name="Song Q."/>
            <person name="Yuan D."/>
            <person name="Jin S."/>
            <person name="Zhang L."/>
        </authorList>
    </citation>
    <scope>NUCLEOTIDE SEQUENCE [LARGE SCALE GENOMIC DNA]</scope>
    <source>
        <strain evidence="1">SQ_2022a</strain>
    </source>
</reference>
<keyword evidence="2" id="KW-1185">Reference proteome</keyword>
<organism evidence="1 2">
    <name type="scientific">Camellia lanceoleosa</name>
    <dbReference type="NCBI Taxonomy" id="1840588"/>
    <lineage>
        <taxon>Eukaryota</taxon>
        <taxon>Viridiplantae</taxon>
        <taxon>Streptophyta</taxon>
        <taxon>Embryophyta</taxon>
        <taxon>Tracheophyta</taxon>
        <taxon>Spermatophyta</taxon>
        <taxon>Magnoliopsida</taxon>
        <taxon>eudicotyledons</taxon>
        <taxon>Gunneridae</taxon>
        <taxon>Pentapetalae</taxon>
        <taxon>asterids</taxon>
        <taxon>Ericales</taxon>
        <taxon>Theaceae</taxon>
        <taxon>Camellia</taxon>
    </lineage>
</organism>
<evidence type="ECO:0000313" key="2">
    <source>
        <dbReference type="Proteomes" id="UP001060215"/>
    </source>
</evidence>